<evidence type="ECO:0000259" key="10">
    <source>
        <dbReference type="PROSITE" id="PS50885"/>
    </source>
</evidence>
<evidence type="ECO:0000259" key="9">
    <source>
        <dbReference type="PROSITE" id="PS50111"/>
    </source>
</evidence>
<keyword evidence="3 8" id="KW-1133">Transmembrane helix</keyword>
<protein>
    <submittedName>
        <fullName evidence="11">Methyl-accepting chemotaxis protein</fullName>
    </submittedName>
</protein>
<dbReference type="InterPro" id="IPR003660">
    <property type="entry name" value="HAMP_dom"/>
</dbReference>
<sequence>MGMMSRFSIRQRLLASFVLSAIFMLALALIGIQGKRMSNEALHTVNQDRLVPTGQIAQMFQLMTANRVLALTALQYDPRNPLTSMQSEPLSALLPEVQRNIAELDGVIREYLSTYLTDEERRIVERVTRERESFVRQGLLPVFDAVQQGQFEQAARVYQDQLEPAYERYRNELNNLRQLQVDVAEEEYQKAQADFEKSLWLVVSLLILALLCSALISLAVVSSIVRAAHSLENASQSMADGDLLVEVDYQDRDEMASIAQAFNRMRLRMHEMISQVASSTAQLAAAAEETTAVTVQTSDGIRRQQSETEQVAAAMNEMSATVQDVARNAASAAEAAHAADADAANGRKVLARTVEVINMLAREVENATRVIRSLQEDSNNIGSVLDVIRAIAEQTNLLALNAAIEAARAGEAGRGFAVVADEVRTLASRTQQSTSEIQAMIEKLQGGAANAVKVMETGHRQAGEGVTQVAEAGAALESILQAVTTINDMNAQIASAAEQQSAVAEEINRNIVTVSEIAEQTSVGSQQTAATSEELAQLAAQLQSLVGQFRV</sequence>
<dbReference type="GO" id="GO:0006935">
    <property type="term" value="P:chemotaxis"/>
    <property type="evidence" value="ECO:0007669"/>
    <property type="project" value="InterPro"/>
</dbReference>
<keyword evidence="12" id="KW-1185">Reference proteome</keyword>
<dbReference type="GO" id="GO:0007165">
    <property type="term" value="P:signal transduction"/>
    <property type="evidence" value="ECO:0007669"/>
    <property type="project" value="UniProtKB-KW"/>
</dbReference>
<keyword evidence="5 7" id="KW-0807">Transducer</keyword>
<evidence type="ECO:0000256" key="6">
    <source>
        <dbReference type="ARBA" id="ARBA00029447"/>
    </source>
</evidence>
<dbReference type="EMBL" id="FOUI01000011">
    <property type="protein sequence ID" value="SFM68166.1"/>
    <property type="molecule type" value="Genomic_DNA"/>
</dbReference>
<evidence type="ECO:0000256" key="5">
    <source>
        <dbReference type="ARBA" id="ARBA00023224"/>
    </source>
</evidence>
<name>A0A1I4SUJ7_9GAMM</name>
<dbReference type="AlphaFoldDB" id="A0A1I4SUJ7"/>
<dbReference type="Pfam" id="PF12729">
    <property type="entry name" value="4HB_MCP_1"/>
    <property type="match status" value="1"/>
</dbReference>
<evidence type="ECO:0000256" key="2">
    <source>
        <dbReference type="ARBA" id="ARBA00022692"/>
    </source>
</evidence>
<proteinExistence type="inferred from homology"/>
<organism evidence="11 12">
    <name type="scientific">Halopseudomonas yangmingensis</name>
    <dbReference type="NCBI Taxonomy" id="1720063"/>
    <lineage>
        <taxon>Bacteria</taxon>
        <taxon>Pseudomonadati</taxon>
        <taxon>Pseudomonadota</taxon>
        <taxon>Gammaproteobacteria</taxon>
        <taxon>Pseudomonadales</taxon>
        <taxon>Pseudomonadaceae</taxon>
        <taxon>Halopseudomonas</taxon>
    </lineage>
</organism>
<dbReference type="OrthoDB" id="2489132at2"/>
<dbReference type="FunFam" id="1.10.287.950:FF:000001">
    <property type="entry name" value="Methyl-accepting chemotaxis sensory transducer"/>
    <property type="match status" value="1"/>
</dbReference>
<dbReference type="CDD" id="cd11386">
    <property type="entry name" value="MCP_signal"/>
    <property type="match status" value="1"/>
</dbReference>
<dbReference type="InterPro" id="IPR004090">
    <property type="entry name" value="Chemotax_Me-accpt_rcpt"/>
</dbReference>
<dbReference type="STRING" id="1720063.SAMN05216217_11182"/>
<dbReference type="InterPro" id="IPR024478">
    <property type="entry name" value="HlyB_4HB_MCP"/>
</dbReference>
<dbReference type="GO" id="GO:0016020">
    <property type="term" value="C:membrane"/>
    <property type="evidence" value="ECO:0007669"/>
    <property type="project" value="UniProtKB-SubCell"/>
</dbReference>
<dbReference type="SMART" id="SM00304">
    <property type="entry name" value="HAMP"/>
    <property type="match status" value="1"/>
</dbReference>
<accession>A0A1I4SUJ7</accession>
<gene>
    <name evidence="11" type="ORF">SAMN05216217_11182</name>
</gene>
<evidence type="ECO:0000256" key="1">
    <source>
        <dbReference type="ARBA" id="ARBA00004141"/>
    </source>
</evidence>
<feature type="domain" description="HAMP" evidence="10">
    <location>
        <begin position="222"/>
        <end position="274"/>
    </location>
</feature>
<evidence type="ECO:0000313" key="11">
    <source>
        <dbReference type="EMBL" id="SFM68166.1"/>
    </source>
</evidence>
<keyword evidence="4 8" id="KW-0472">Membrane</keyword>
<dbReference type="Gene3D" id="1.10.287.950">
    <property type="entry name" value="Methyl-accepting chemotaxis protein"/>
    <property type="match status" value="1"/>
</dbReference>
<dbReference type="InterPro" id="IPR004089">
    <property type="entry name" value="MCPsignal_dom"/>
</dbReference>
<evidence type="ECO:0000256" key="3">
    <source>
        <dbReference type="ARBA" id="ARBA00022989"/>
    </source>
</evidence>
<dbReference type="PRINTS" id="PR00260">
    <property type="entry name" value="CHEMTRNSDUCR"/>
</dbReference>
<evidence type="ECO:0000256" key="7">
    <source>
        <dbReference type="PROSITE-ProRule" id="PRU00284"/>
    </source>
</evidence>
<comment type="similarity">
    <text evidence="6">Belongs to the methyl-accepting chemotaxis (MCP) protein family.</text>
</comment>
<evidence type="ECO:0000313" key="12">
    <source>
        <dbReference type="Proteomes" id="UP000243629"/>
    </source>
</evidence>
<dbReference type="PANTHER" id="PTHR32089">
    <property type="entry name" value="METHYL-ACCEPTING CHEMOTAXIS PROTEIN MCPB"/>
    <property type="match status" value="1"/>
</dbReference>
<dbReference type="Pfam" id="PF00015">
    <property type="entry name" value="MCPsignal"/>
    <property type="match status" value="1"/>
</dbReference>
<dbReference type="Pfam" id="PF00672">
    <property type="entry name" value="HAMP"/>
    <property type="match status" value="1"/>
</dbReference>
<dbReference type="Proteomes" id="UP000243629">
    <property type="component" value="Unassembled WGS sequence"/>
</dbReference>
<evidence type="ECO:0000256" key="4">
    <source>
        <dbReference type="ARBA" id="ARBA00023136"/>
    </source>
</evidence>
<dbReference type="PROSITE" id="PS50885">
    <property type="entry name" value="HAMP"/>
    <property type="match status" value="1"/>
</dbReference>
<dbReference type="PANTHER" id="PTHR32089:SF119">
    <property type="entry name" value="METHYL-ACCEPTING CHEMOTAXIS PROTEIN CTPL"/>
    <property type="match status" value="1"/>
</dbReference>
<dbReference type="SUPFAM" id="SSF58104">
    <property type="entry name" value="Methyl-accepting chemotaxis protein (MCP) signaling domain"/>
    <property type="match status" value="1"/>
</dbReference>
<feature type="domain" description="Methyl-accepting transducer" evidence="9">
    <location>
        <begin position="279"/>
        <end position="515"/>
    </location>
</feature>
<dbReference type="PROSITE" id="PS50111">
    <property type="entry name" value="CHEMOTAXIS_TRANSDUC_2"/>
    <property type="match status" value="1"/>
</dbReference>
<evidence type="ECO:0000256" key="8">
    <source>
        <dbReference type="SAM" id="Phobius"/>
    </source>
</evidence>
<comment type="subcellular location">
    <subcellularLocation>
        <location evidence="1">Membrane</location>
        <topology evidence="1">Multi-pass membrane protein</topology>
    </subcellularLocation>
</comment>
<dbReference type="GO" id="GO:0004888">
    <property type="term" value="F:transmembrane signaling receptor activity"/>
    <property type="evidence" value="ECO:0007669"/>
    <property type="project" value="InterPro"/>
</dbReference>
<dbReference type="CDD" id="cd06225">
    <property type="entry name" value="HAMP"/>
    <property type="match status" value="1"/>
</dbReference>
<reference evidence="12" key="1">
    <citation type="submission" date="2016-10" db="EMBL/GenBank/DDBJ databases">
        <authorList>
            <person name="Varghese N."/>
            <person name="Submissions S."/>
        </authorList>
    </citation>
    <scope>NUCLEOTIDE SEQUENCE [LARGE SCALE GENOMIC DNA]</scope>
    <source>
        <strain evidence="12">DSM 24213</strain>
    </source>
</reference>
<dbReference type="RefSeq" id="WP_093476777.1">
    <property type="nucleotide sequence ID" value="NZ_FOUI01000011.1"/>
</dbReference>
<feature type="transmembrane region" description="Helical" evidence="8">
    <location>
        <begin position="199"/>
        <end position="221"/>
    </location>
</feature>
<dbReference type="SMART" id="SM00283">
    <property type="entry name" value="MA"/>
    <property type="match status" value="1"/>
</dbReference>
<keyword evidence="2 8" id="KW-0812">Transmembrane</keyword>